<dbReference type="GO" id="GO:0003677">
    <property type="term" value="F:DNA binding"/>
    <property type="evidence" value="ECO:0007669"/>
    <property type="project" value="UniProtKB-UniRule"/>
</dbReference>
<evidence type="ECO:0000256" key="1">
    <source>
        <dbReference type="ARBA" id="ARBA00022515"/>
    </source>
</evidence>
<feature type="binding site" evidence="12">
    <location>
        <position position="589"/>
    </location>
    <ligand>
        <name>Zn(2+)</name>
        <dbReference type="ChEBI" id="CHEBI:29105"/>
        <label>1</label>
    </ligand>
</feature>
<keyword evidence="3 12" id="KW-0479">Metal-binding</keyword>
<dbReference type="GO" id="GO:0006302">
    <property type="term" value="P:double-strand break repair"/>
    <property type="evidence" value="ECO:0007669"/>
    <property type="project" value="InterPro"/>
</dbReference>
<evidence type="ECO:0000256" key="4">
    <source>
        <dbReference type="ARBA" id="ARBA00022741"/>
    </source>
</evidence>
<dbReference type="PROSITE" id="PS51192">
    <property type="entry name" value="HELICASE_ATP_BIND_1"/>
    <property type="match status" value="1"/>
</dbReference>
<keyword evidence="8 12" id="KW-0067">ATP-binding</keyword>
<dbReference type="CDD" id="cd17929">
    <property type="entry name" value="DEXHc_priA"/>
    <property type="match status" value="1"/>
</dbReference>
<dbReference type="Pfam" id="PF18319">
    <property type="entry name" value="Zn_ribbon_PriA"/>
    <property type="match status" value="1"/>
</dbReference>
<dbReference type="PANTHER" id="PTHR30580">
    <property type="entry name" value="PRIMOSOMAL PROTEIN N"/>
    <property type="match status" value="1"/>
</dbReference>
<comment type="cofactor">
    <cofactor evidence="12">
        <name>Zn(2+)</name>
        <dbReference type="ChEBI" id="CHEBI:29105"/>
    </cofactor>
    <text evidence="12">Binds 2 zinc ions per subunit.</text>
</comment>
<dbReference type="PROSITE" id="PS51194">
    <property type="entry name" value="HELICASE_CTER"/>
    <property type="match status" value="1"/>
</dbReference>
<dbReference type="GO" id="GO:0006270">
    <property type="term" value="P:DNA replication initiation"/>
    <property type="evidence" value="ECO:0007669"/>
    <property type="project" value="TreeGrafter"/>
</dbReference>
<feature type="domain" description="Helicase C-terminal" evidence="14">
    <location>
        <begin position="512"/>
        <end position="738"/>
    </location>
</feature>
<feature type="domain" description="Helicase ATP-binding" evidence="13">
    <location>
        <begin position="316"/>
        <end position="483"/>
    </location>
</feature>
<evidence type="ECO:0000313" key="16">
    <source>
        <dbReference type="Proteomes" id="UP000240608"/>
    </source>
</evidence>
<evidence type="ECO:0000256" key="9">
    <source>
        <dbReference type="ARBA" id="ARBA00023125"/>
    </source>
</evidence>
<dbReference type="InterPro" id="IPR041236">
    <property type="entry name" value="PriA_C"/>
</dbReference>
<keyword evidence="10 12" id="KW-0413">Isomerase</keyword>
<evidence type="ECO:0000256" key="7">
    <source>
        <dbReference type="ARBA" id="ARBA00022833"/>
    </source>
</evidence>
<organism evidence="15 16">
    <name type="scientific">Marivirga lumbricoides</name>
    <dbReference type="NCBI Taxonomy" id="1046115"/>
    <lineage>
        <taxon>Bacteria</taxon>
        <taxon>Pseudomonadati</taxon>
        <taxon>Bacteroidota</taxon>
        <taxon>Cytophagia</taxon>
        <taxon>Cytophagales</taxon>
        <taxon>Marivirgaceae</taxon>
        <taxon>Marivirga</taxon>
    </lineage>
</organism>
<feature type="binding site" evidence="12">
    <location>
        <position position="576"/>
    </location>
    <ligand>
        <name>Zn(2+)</name>
        <dbReference type="ChEBI" id="CHEBI:29105"/>
        <label>2</label>
    </ligand>
</feature>
<feature type="binding site" evidence="12">
    <location>
        <position position="573"/>
    </location>
    <ligand>
        <name>Zn(2+)</name>
        <dbReference type="ChEBI" id="CHEBI:29105"/>
        <label>2</label>
    </ligand>
</feature>
<keyword evidence="9 12" id="KW-0238">DNA-binding</keyword>
<keyword evidence="2 12" id="KW-0235">DNA replication</keyword>
<proteinExistence type="inferred from homology"/>
<keyword evidence="7 12" id="KW-0862">Zinc</keyword>
<dbReference type="Pfam" id="PF18074">
    <property type="entry name" value="PriA_C"/>
    <property type="match status" value="1"/>
</dbReference>
<dbReference type="GO" id="GO:0008270">
    <property type="term" value="F:zinc ion binding"/>
    <property type="evidence" value="ECO:0007669"/>
    <property type="project" value="UniProtKB-UniRule"/>
</dbReference>
<keyword evidence="6 12" id="KW-0347">Helicase</keyword>
<dbReference type="NCBIfam" id="TIGR00595">
    <property type="entry name" value="priA"/>
    <property type="match status" value="1"/>
</dbReference>
<protein>
    <recommendedName>
        <fullName evidence="12">Replication restart protein PriA</fullName>
    </recommendedName>
    <alternativeName>
        <fullName evidence="12">ATP-dependent DNA helicase PriA</fullName>
        <ecNumber evidence="12">5.6.2.4</ecNumber>
    </alternativeName>
    <alternativeName>
        <fullName evidence="12">DNA 3'-5' helicase PriA</fullName>
    </alternativeName>
</protein>
<feature type="binding site" evidence="12">
    <location>
        <position position="546"/>
    </location>
    <ligand>
        <name>Zn(2+)</name>
        <dbReference type="ChEBI" id="CHEBI:29105"/>
        <label>1</label>
    </ligand>
</feature>
<evidence type="ECO:0000256" key="5">
    <source>
        <dbReference type="ARBA" id="ARBA00022801"/>
    </source>
</evidence>
<comment type="catalytic activity">
    <reaction evidence="12">
        <text>Couples ATP hydrolysis with the unwinding of duplex DNA by translocating in the 3'-5' direction.</text>
        <dbReference type="EC" id="5.6.2.4"/>
    </reaction>
</comment>
<dbReference type="FunFam" id="3.40.50.300:FF:000489">
    <property type="entry name" value="Primosome assembly protein PriA"/>
    <property type="match status" value="1"/>
</dbReference>
<accession>A0A2T4DPM9</accession>
<comment type="caution">
    <text evidence="15">The sequence shown here is derived from an EMBL/GenBank/DDBJ whole genome shotgun (WGS) entry which is preliminary data.</text>
</comment>
<dbReference type="InterPro" id="IPR011545">
    <property type="entry name" value="DEAD/DEAH_box_helicase_dom"/>
</dbReference>
<dbReference type="EC" id="5.6.2.4" evidence="12"/>
<dbReference type="Pfam" id="PF00271">
    <property type="entry name" value="Helicase_C"/>
    <property type="match status" value="1"/>
</dbReference>
<dbReference type="GO" id="GO:0006269">
    <property type="term" value="P:DNA replication, synthesis of primer"/>
    <property type="evidence" value="ECO:0007669"/>
    <property type="project" value="UniProtKB-KW"/>
</dbReference>
<dbReference type="InterPro" id="IPR041222">
    <property type="entry name" value="PriA_3primeBD"/>
</dbReference>
<dbReference type="Pfam" id="PF17764">
    <property type="entry name" value="PriA_3primeBD"/>
    <property type="match status" value="1"/>
</dbReference>
<dbReference type="InterPro" id="IPR001650">
    <property type="entry name" value="Helicase_C-like"/>
</dbReference>
<dbReference type="GO" id="GO:0006310">
    <property type="term" value="P:DNA recombination"/>
    <property type="evidence" value="ECO:0007669"/>
    <property type="project" value="InterPro"/>
</dbReference>
<keyword evidence="1 12" id="KW-0639">Primosome</keyword>
<sequence length="840" mass="96801">MSQLNLQSNFPESKQPTLFAKILLPLPLPKTFTYRIPKNLQDLINVGVRVIVPFGTKKITTGVVKEIQQTPPEGYEAKYILEILDEFPVLCNQQFRLFEWMAQYYMCTEGEVMNIALPSGMKLSSESKIQLNPAFKLEQANFIFSELELVVLNLLKKENLLSYQQIAEISNAKQSSLIIKDLLKKEAIILIEQVQEKYKPKTEKVVRLHQQYLDKQSLAALMDELEKKPKQLDVLLKYLQEVPVFSEPEKNESGLEKKVFKPEEFSASSLSTLIKNEVFEEMEVIVSRLDYLSRGKIVDTEIQLSDAQNTCKEQIIQSFQEFPVTLLHGVTGSGKTEIYLSFIKEVIESGSQALFLLPEIAITTQMIQRVRKLFGDQVGVYHSKFSDAERVEVWQGVAEGRINFVIGVRSSVMLPFNNLSLIVVDEEHESSYKQYDPAPRYHARDTAIVLSQIHQAQILLGSATPAYETFHNAHKGKYGYVKLAERYGEGKLPDIEIVDMRKAVAKKQVTDDFSYVFLTTMQEELEKGKQAIIFQNRRGYAPYLQCETCGWIAECENCSVSLTYHMHQHELKCHYCGFRQKSPAACLKCESTALKMKGFGTEKIEDDLKLHFPDTRIQRMDRDTTRKKYSYQQIIEAFESGETQVLIGTQMVSKGLDFENVSLVGIVDADRIMYYPDFRAEERAFQLMLQVSGRAGRNNKSGKVMVQTFQKDHPLFHYLINYNFEGFYQLQLKERHSFFYPPFCRIIRIILKGNQANITRNGAQNLYNALSPIIGQKRLLAPHEPMIAKIRNIYHMEIWVKLEKGYPLENTKKQIIESVEKMKENSHFRKLKVVYDVDPQ</sequence>
<dbReference type="InterPro" id="IPR014001">
    <property type="entry name" value="Helicase_ATP-bd"/>
</dbReference>
<evidence type="ECO:0000256" key="8">
    <source>
        <dbReference type="ARBA" id="ARBA00022840"/>
    </source>
</evidence>
<evidence type="ECO:0000256" key="10">
    <source>
        <dbReference type="ARBA" id="ARBA00023235"/>
    </source>
</evidence>
<evidence type="ECO:0000256" key="2">
    <source>
        <dbReference type="ARBA" id="ARBA00022705"/>
    </source>
</evidence>
<dbReference type="InterPro" id="IPR027417">
    <property type="entry name" value="P-loop_NTPase"/>
</dbReference>
<feature type="binding site" evidence="12">
    <location>
        <position position="549"/>
    </location>
    <ligand>
        <name>Zn(2+)</name>
        <dbReference type="ChEBI" id="CHEBI:29105"/>
        <label>1</label>
    </ligand>
</feature>
<dbReference type="AlphaFoldDB" id="A0A2T4DPM9"/>
<reference evidence="15 16" key="1">
    <citation type="submission" date="2018-03" db="EMBL/GenBank/DDBJ databases">
        <title>Cross-interface Injection: A General Nanoliter Liquid Handling Method Applied to Single Cells Genome Amplification Automated Nanoliter Liquid Handling Applied to Single Cell Multiple Displacement Amplification.</title>
        <authorList>
            <person name="Yun J."/>
            <person name="Xu P."/>
            <person name="Xu J."/>
            <person name="Dai X."/>
            <person name="Wang Y."/>
            <person name="Zheng X."/>
            <person name="Cao C."/>
            <person name="Yi Q."/>
            <person name="Zhu Y."/>
            <person name="Wang L."/>
            <person name="Dong Z."/>
            <person name="Huang Y."/>
            <person name="Huang L."/>
            <person name="Du W."/>
        </authorList>
    </citation>
    <scope>NUCLEOTIDE SEQUENCE [LARGE SCALE GENOMIC DNA]</scope>
    <source>
        <strain evidence="15 16">Z-D1-2</strain>
    </source>
</reference>
<feature type="binding site" evidence="12">
    <location>
        <position position="555"/>
    </location>
    <ligand>
        <name>Zn(2+)</name>
        <dbReference type="ChEBI" id="CHEBI:29105"/>
        <label>2</label>
    </ligand>
</feature>
<dbReference type="SUPFAM" id="SSF52540">
    <property type="entry name" value="P-loop containing nucleoside triphosphate hydrolases"/>
    <property type="match status" value="1"/>
</dbReference>
<dbReference type="Gene3D" id="3.40.50.300">
    <property type="entry name" value="P-loop containing nucleotide triphosphate hydrolases"/>
    <property type="match status" value="2"/>
</dbReference>
<evidence type="ECO:0000256" key="3">
    <source>
        <dbReference type="ARBA" id="ARBA00022723"/>
    </source>
</evidence>
<dbReference type="Gene3D" id="3.40.1440.60">
    <property type="entry name" value="PriA, 3(prime) DNA-binding domain"/>
    <property type="match status" value="1"/>
</dbReference>
<dbReference type="EMBL" id="PYVU01000086">
    <property type="protein sequence ID" value="PTB95784.1"/>
    <property type="molecule type" value="Genomic_DNA"/>
</dbReference>
<dbReference type="InterPro" id="IPR040498">
    <property type="entry name" value="PriA_CRR"/>
</dbReference>
<dbReference type="SMART" id="SM00487">
    <property type="entry name" value="DEXDc"/>
    <property type="match status" value="1"/>
</dbReference>
<dbReference type="GO" id="GO:1990077">
    <property type="term" value="C:primosome complex"/>
    <property type="evidence" value="ECO:0007669"/>
    <property type="project" value="UniProtKB-UniRule"/>
</dbReference>
<feature type="binding site" evidence="12">
    <location>
        <position position="586"/>
    </location>
    <ligand>
        <name>Zn(2+)</name>
        <dbReference type="ChEBI" id="CHEBI:29105"/>
        <label>1</label>
    </ligand>
</feature>
<dbReference type="Pfam" id="PF00270">
    <property type="entry name" value="DEAD"/>
    <property type="match status" value="1"/>
</dbReference>
<keyword evidence="4 12" id="KW-0547">Nucleotide-binding</keyword>
<evidence type="ECO:0000256" key="11">
    <source>
        <dbReference type="ARBA" id="ARBA00048988"/>
    </source>
</evidence>
<comment type="similarity">
    <text evidence="12">Belongs to the helicase family. PriA subfamily.</text>
</comment>
<dbReference type="GO" id="GO:0016887">
    <property type="term" value="F:ATP hydrolysis activity"/>
    <property type="evidence" value="ECO:0007669"/>
    <property type="project" value="RHEA"/>
</dbReference>
<evidence type="ECO:0000256" key="6">
    <source>
        <dbReference type="ARBA" id="ARBA00022806"/>
    </source>
</evidence>
<feature type="binding site" evidence="12">
    <location>
        <position position="558"/>
    </location>
    <ligand>
        <name>Zn(2+)</name>
        <dbReference type="ChEBI" id="CHEBI:29105"/>
        <label>2</label>
    </ligand>
</feature>
<keyword evidence="5 12" id="KW-0378">Hydrolase</keyword>
<evidence type="ECO:0000259" key="14">
    <source>
        <dbReference type="PROSITE" id="PS51194"/>
    </source>
</evidence>
<evidence type="ECO:0000256" key="12">
    <source>
        <dbReference type="HAMAP-Rule" id="MF_00983"/>
    </source>
</evidence>
<evidence type="ECO:0000313" key="15">
    <source>
        <dbReference type="EMBL" id="PTB95784.1"/>
    </source>
</evidence>
<dbReference type="GO" id="GO:0043138">
    <property type="term" value="F:3'-5' DNA helicase activity"/>
    <property type="evidence" value="ECO:0007669"/>
    <property type="project" value="UniProtKB-EC"/>
</dbReference>
<dbReference type="SMART" id="SM00490">
    <property type="entry name" value="HELICc"/>
    <property type="match status" value="1"/>
</dbReference>
<dbReference type="HAMAP" id="MF_00983">
    <property type="entry name" value="PriA"/>
    <property type="match status" value="1"/>
</dbReference>
<evidence type="ECO:0000259" key="13">
    <source>
        <dbReference type="PROSITE" id="PS51192"/>
    </source>
</evidence>
<dbReference type="Proteomes" id="UP000240608">
    <property type="component" value="Unassembled WGS sequence"/>
</dbReference>
<comment type="subunit">
    <text evidence="12">Component of the replication restart primosome.</text>
</comment>
<dbReference type="GO" id="GO:0005524">
    <property type="term" value="F:ATP binding"/>
    <property type="evidence" value="ECO:0007669"/>
    <property type="project" value="UniProtKB-UniRule"/>
</dbReference>
<gene>
    <name evidence="12 15" type="primary">priA</name>
    <name evidence="15" type="ORF">C9994_10185</name>
</gene>
<dbReference type="FunFam" id="3.40.1440.60:FF:000001">
    <property type="entry name" value="Primosomal protein N"/>
    <property type="match status" value="1"/>
</dbReference>
<dbReference type="InterPro" id="IPR005259">
    <property type="entry name" value="PriA"/>
</dbReference>
<name>A0A2T4DPM9_9BACT</name>
<comment type="function">
    <text evidence="12">Initiates the restart of stalled replication forks, which reloads the replicative helicase on sites other than the origin of replication. Recognizes and binds to abandoned replication forks and remodels them to uncover a helicase loading site. Promotes assembly of the primosome at these replication forks.</text>
</comment>
<comment type="catalytic activity">
    <reaction evidence="11 12">
        <text>ATP + H2O = ADP + phosphate + H(+)</text>
        <dbReference type="Rhea" id="RHEA:13065"/>
        <dbReference type="ChEBI" id="CHEBI:15377"/>
        <dbReference type="ChEBI" id="CHEBI:15378"/>
        <dbReference type="ChEBI" id="CHEBI:30616"/>
        <dbReference type="ChEBI" id="CHEBI:43474"/>
        <dbReference type="ChEBI" id="CHEBI:456216"/>
        <dbReference type="EC" id="5.6.2.4"/>
    </reaction>
</comment>
<dbReference type="CDD" id="cd18804">
    <property type="entry name" value="SF2_C_priA"/>
    <property type="match status" value="1"/>
</dbReference>
<dbReference type="InterPro" id="IPR042115">
    <property type="entry name" value="PriA_3primeBD_sf"/>
</dbReference>
<dbReference type="PANTHER" id="PTHR30580:SF0">
    <property type="entry name" value="PRIMOSOMAL PROTEIN N"/>
    <property type="match status" value="1"/>
</dbReference>